<comment type="caution">
    <text evidence="2">The sequence shown here is derived from an EMBL/GenBank/DDBJ whole genome shotgun (WGS) entry which is preliminary data.</text>
</comment>
<dbReference type="EMBL" id="RBNI01000867">
    <property type="protein sequence ID" value="RUP51249.1"/>
    <property type="molecule type" value="Genomic_DNA"/>
</dbReference>
<keyword evidence="1" id="KW-0812">Transmembrane</keyword>
<proteinExistence type="predicted"/>
<sequence>MGISSRVSTFTLDSTGFTIGSIVGISGLNATSVTLDSVGATLVSIGTIIVSPSTFATLASAGVWSFFPANASSASSSSTASTFRRRASRRFGDITGRRMGAAAAFSCTVLNASFWPSVRIRSRISMFFGRPIACFGLITNEGLGADVIVTGVVVAGVVVADVVVADVVMAGIVVAGVVVTSVVMVGIVMFGVVVAGVTEAFASPLLPFGAVAFFTSPPFPLVVSLLLATTALFVAVIFVAGAGGGTSGGDNGMACSIIICRPYVSILPMFEYVK</sequence>
<dbReference type="AlphaFoldDB" id="A0A433DK80"/>
<keyword evidence="1" id="KW-0472">Membrane</keyword>
<keyword evidence="1" id="KW-1133">Transmembrane helix</keyword>
<feature type="transmembrane region" description="Helical" evidence="1">
    <location>
        <begin position="172"/>
        <end position="198"/>
    </location>
</feature>
<organism evidence="2 3">
    <name type="scientific">Jimgerdemannia flammicorona</name>
    <dbReference type="NCBI Taxonomy" id="994334"/>
    <lineage>
        <taxon>Eukaryota</taxon>
        <taxon>Fungi</taxon>
        <taxon>Fungi incertae sedis</taxon>
        <taxon>Mucoromycota</taxon>
        <taxon>Mucoromycotina</taxon>
        <taxon>Endogonomycetes</taxon>
        <taxon>Endogonales</taxon>
        <taxon>Endogonaceae</taxon>
        <taxon>Jimgerdemannia</taxon>
    </lineage>
</organism>
<evidence type="ECO:0000256" key="1">
    <source>
        <dbReference type="SAM" id="Phobius"/>
    </source>
</evidence>
<name>A0A433DK80_9FUNG</name>
<evidence type="ECO:0000313" key="2">
    <source>
        <dbReference type="EMBL" id="RUP51249.1"/>
    </source>
</evidence>
<protein>
    <submittedName>
        <fullName evidence="2">Uncharacterized protein</fullName>
    </submittedName>
</protein>
<reference evidence="2 3" key="1">
    <citation type="journal article" date="2018" name="New Phytol.">
        <title>Phylogenomics of Endogonaceae and evolution of mycorrhizas within Mucoromycota.</title>
        <authorList>
            <person name="Chang Y."/>
            <person name="Desiro A."/>
            <person name="Na H."/>
            <person name="Sandor L."/>
            <person name="Lipzen A."/>
            <person name="Clum A."/>
            <person name="Barry K."/>
            <person name="Grigoriev I.V."/>
            <person name="Martin F.M."/>
            <person name="Stajich J.E."/>
            <person name="Smith M.E."/>
            <person name="Bonito G."/>
            <person name="Spatafora J.W."/>
        </authorList>
    </citation>
    <scope>NUCLEOTIDE SEQUENCE [LARGE SCALE GENOMIC DNA]</scope>
    <source>
        <strain evidence="2 3">GMNB39</strain>
    </source>
</reference>
<accession>A0A433DK80</accession>
<keyword evidence="3" id="KW-1185">Reference proteome</keyword>
<gene>
    <name evidence="2" type="ORF">BC936DRAFT_149252</name>
</gene>
<dbReference type="Proteomes" id="UP000268093">
    <property type="component" value="Unassembled WGS sequence"/>
</dbReference>
<evidence type="ECO:0000313" key="3">
    <source>
        <dbReference type="Proteomes" id="UP000268093"/>
    </source>
</evidence>
<feature type="transmembrane region" description="Helical" evidence="1">
    <location>
        <begin position="218"/>
        <end position="240"/>
    </location>
</feature>
<feature type="transmembrane region" description="Helical" evidence="1">
    <location>
        <begin position="147"/>
        <end position="165"/>
    </location>
</feature>